<proteinExistence type="predicted"/>
<organism evidence="2">
    <name type="scientific">marine metagenome</name>
    <dbReference type="NCBI Taxonomy" id="408172"/>
    <lineage>
        <taxon>unclassified sequences</taxon>
        <taxon>metagenomes</taxon>
        <taxon>ecological metagenomes</taxon>
    </lineage>
</organism>
<dbReference type="InterPro" id="IPR007069">
    <property type="entry name" value="Transposase_32"/>
</dbReference>
<feature type="domain" description="Transposase IS801/IS1294" evidence="1">
    <location>
        <begin position="2"/>
        <end position="140"/>
    </location>
</feature>
<dbReference type="GO" id="GO:0006313">
    <property type="term" value="P:DNA transposition"/>
    <property type="evidence" value="ECO:0007669"/>
    <property type="project" value="InterPro"/>
</dbReference>
<dbReference type="EMBL" id="UINC01127103">
    <property type="protein sequence ID" value="SVD05998.1"/>
    <property type="molecule type" value="Genomic_DNA"/>
</dbReference>
<reference evidence="2" key="1">
    <citation type="submission" date="2018-05" db="EMBL/GenBank/DDBJ databases">
        <authorList>
            <person name="Lanie J.A."/>
            <person name="Ng W.-L."/>
            <person name="Kazmierczak K.M."/>
            <person name="Andrzejewski T.M."/>
            <person name="Davidsen T.M."/>
            <person name="Wayne K.J."/>
            <person name="Tettelin H."/>
            <person name="Glass J.I."/>
            <person name="Rusch D."/>
            <person name="Podicherti R."/>
            <person name="Tsui H.-C.T."/>
            <person name="Winkler M.E."/>
        </authorList>
    </citation>
    <scope>NUCLEOTIDE SEQUENCE</scope>
</reference>
<dbReference type="Pfam" id="PF04986">
    <property type="entry name" value="Y2_Tnp"/>
    <property type="match status" value="1"/>
</dbReference>
<dbReference type="PANTHER" id="PTHR37023:SF1">
    <property type="entry name" value="ISSOD25 TRANSPOSASE TNPA_ISSOD25"/>
    <property type="match status" value="1"/>
</dbReference>
<evidence type="ECO:0000259" key="1">
    <source>
        <dbReference type="Pfam" id="PF04986"/>
    </source>
</evidence>
<sequence length="204" mass="23939">MAKLFQKKLLAGLKELHKKNNLSFFDHDYHLYDPREFDRFCQPLYAKEWIAYAKPSFNGPKSVIQYLGQYVHKIAISNWRLIKLEEDIVSFIYRDRKNGNIKKSISLHALEFMKRFLQHVLPYQFSKIRSYGFLANRCKKESLIIVKNLLGISVENTNPAPLKEQLLMDSIQNEYSQNHCPNCRKGILIKHPLPVPLSLNPRPP</sequence>
<gene>
    <name evidence="2" type="ORF">METZ01_LOCUS358852</name>
</gene>
<evidence type="ECO:0000313" key="2">
    <source>
        <dbReference type="EMBL" id="SVD05998.1"/>
    </source>
</evidence>
<name>A0A382SA27_9ZZZZ</name>
<dbReference type="AlphaFoldDB" id="A0A382SA27"/>
<protein>
    <recommendedName>
        <fullName evidence="1">Transposase IS801/IS1294 domain-containing protein</fullName>
    </recommendedName>
</protein>
<dbReference type="PANTHER" id="PTHR37023">
    <property type="entry name" value="TRANSPOSASE"/>
    <property type="match status" value="1"/>
</dbReference>
<accession>A0A382SA27</accession>
<dbReference type="GO" id="GO:0004803">
    <property type="term" value="F:transposase activity"/>
    <property type="evidence" value="ECO:0007669"/>
    <property type="project" value="InterPro"/>
</dbReference>
<dbReference type="GO" id="GO:0003677">
    <property type="term" value="F:DNA binding"/>
    <property type="evidence" value="ECO:0007669"/>
    <property type="project" value="InterPro"/>
</dbReference>